<accession>A0A8H8QJU0</accession>
<name>A0A8H8QJU0_9BASI</name>
<feature type="region of interest" description="Disordered" evidence="1">
    <location>
        <begin position="288"/>
        <end position="307"/>
    </location>
</feature>
<dbReference type="Proteomes" id="UP000658997">
    <property type="component" value="Unassembled WGS sequence"/>
</dbReference>
<evidence type="ECO:0000313" key="3">
    <source>
        <dbReference type="Proteomes" id="UP000658997"/>
    </source>
</evidence>
<feature type="region of interest" description="Disordered" evidence="1">
    <location>
        <begin position="27"/>
        <end position="73"/>
    </location>
</feature>
<reference evidence="2" key="1">
    <citation type="submission" date="2018-08" db="EMBL/GenBank/DDBJ databases">
        <authorList>
            <person name="Guldener U."/>
        </authorList>
    </citation>
    <scope>NUCLEOTIDE SEQUENCE</scope>
    <source>
        <strain evidence="2">UB2</strain>
    </source>
</reference>
<dbReference type="EMBL" id="ULHB01000007">
    <property type="protein sequence ID" value="SYW75445.1"/>
    <property type="molecule type" value="Genomic_DNA"/>
</dbReference>
<feature type="region of interest" description="Disordered" evidence="1">
    <location>
        <begin position="356"/>
        <end position="384"/>
    </location>
</feature>
<evidence type="ECO:0000313" key="2">
    <source>
        <dbReference type="EMBL" id="SYW75445.1"/>
    </source>
</evidence>
<proteinExistence type="predicted"/>
<protein>
    <submittedName>
        <fullName evidence="2">Uncharacterized protein</fullName>
    </submittedName>
</protein>
<dbReference type="AlphaFoldDB" id="A0A8H8QJU0"/>
<sequence>MEERQAGLLKQQANTFCLLETLVLGQGLHGQDHPRSAPERQPPFSPRPSKYTRDERTFERTPREERHYGRNSPAPQLLVKDHCSLKPEEIATFNPSSGDDIEVFCRRIQDMAAAKGQAAVCEVLPQCLRSTATDWYTNLSEVEHARLRTSTDAWTWLLRDRFGMSVTEAHNALSTLPYDINGDYHAYHERKIRLARIAGINAPEQIVQYIFAGLPFEMRAALTSSLEGIESGDLNVFRRRCLATKATLITRRADHKQSPAPAFKQPLQTSRPQQLVGPLPSFPTRALADRPVQRPPPRPCRHCGGSHWDTDCTKTSKPLARTSSAVVAHHAVATAYTGEDYADLEYRYQELDRVSHSTDLSDADDVPSMTYSPEASANDSFGSA</sequence>
<organism evidence="2 3">
    <name type="scientific">Ustilago bromivora</name>
    <dbReference type="NCBI Taxonomy" id="307758"/>
    <lineage>
        <taxon>Eukaryota</taxon>
        <taxon>Fungi</taxon>
        <taxon>Dikarya</taxon>
        <taxon>Basidiomycota</taxon>
        <taxon>Ustilaginomycotina</taxon>
        <taxon>Ustilaginomycetes</taxon>
        <taxon>Ustilaginales</taxon>
        <taxon>Ustilaginaceae</taxon>
        <taxon>Ustilago</taxon>
    </lineage>
</organism>
<feature type="region of interest" description="Disordered" evidence="1">
    <location>
        <begin position="252"/>
        <end position="276"/>
    </location>
</feature>
<evidence type="ECO:0000256" key="1">
    <source>
        <dbReference type="SAM" id="MobiDB-lite"/>
    </source>
</evidence>
<feature type="compositionally biased region" description="Polar residues" evidence="1">
    <location>
        <begin position="369"/>
        <end position="384"/>
    </location>
</feature>
<comment type="caution">
    <text evidence="2">The sequence shown here is derived from an EMBL/GenBank/DDBJ whole genome shotgun (WGS) entry which is preliminary data.</text>
</comment>
<gene>
    <name evidence="2" type="ORF">UBRO2_00679</name>
</gene>
<feature type="compositionally biased region" description="Basic and acidic residues" evidence="1">
    <location>
        <begin position="51"/>
        <end position="68"/>
    </location>
</feature>
<keyword evidence="3" id="KW-1185">Reference proteome</keyword>